<dbReference type="SUPFAM" id="SSF52833">
    <property type="entry name" value="Thioredoxin-like"/>
    <property type="match status" value="1"/>
</dbReference>
<reference evidence="4 5" key="1">
    <citation type="journal article" date="2009" name="Stand. Genomic Sci.">
        <title>Complete genome sequence of Kangiella koreensis type strain (SW-125).</title>
        <authorList>
            <person name="Han C."/>
            <person name="Sikorski J."/>
            <person name="Lapidus A."/>
            <person name="Nolan M."/>
            <person name="Glavina Del Rio T."/>
            <person name="Tice H."/>
            <person name="Cheng J.F."/>
            <person name="Lucas S."/>
            <person name="Chen F."/>
            <person name="Copeland A."/>
            <person name="Ivanova N."/>
            <person name="Mavromatis K."/>
            <person name="Ovchinnikova G."/>
            <person name="Pati A."/>
            <person name="Bruce D."/>
            <person name="Goodwin L."/>
            <person name="Pitluck S."/>
            <person name="Chen A."/>
            <person name="Palaniappan K."/>
            <person name="Land M."/>
            <person name="Hauser L."/>
            <person name="Chang Y.J."/>
            <person name="Jeffries C.D."/>
            <person name="Chain P."/>
            <person name="Saunders E."/>
            <person name="Brettin T."/>
            <person name="Goker M."/>
            <person name="Tindall B.J."/>
            <person name="Bristow J."/>
            <person name="Eisen J.A."/>
            <person name="Markowitz V."/>
            <person name="Hugenholtz P."/>
            <person name="Kyrpides N.C."/>
            <person name="Klenk H.P."/>
            <person name="Detter J.C."/>
        </authorList>
    </citation>
    <scope>NUCLEOTIDE SEQUENCE [LARGE SCALE GENOMIC DNA]</scope>
    <source>
        <strain evidence="5">DSM 16069 / KCTC 12182 / SW-125</strain>
    </source>
</reference>
<evidence type="ECO:0000313" key="5">
    <source>
        <dbReference type="Proteomes" id="UP000001231"/>
    </source>
</evidence>
<dbReference type="PROSITE" id="PS50404">
    <property type="entry name" value="GST_NTER"/>
    <property type="match status" value="1"/>
</dbReference>
<dbReference type="Gene3D" id="3.40.30.10">
    <property type="entry name" value="Glutaredoxin"/>
    <property type="match status" value="1"/>
</dbReference>
<dbReference type="eggNOG" id="COG0625">
    <property type="taxonomic scope" value="Bacteria"/>
</dbReference>
<dbReference type="PANTHER" id="PTHR44051:SF2">
    <property type="entry name" value="HYPOTHETICAL GLUTATHIONE S-TRANSFERASE LIKE PROTEIN"/>
    <property type="match status" value="1"/>
</dbReference>
<comment type="similarity">
    <text evidence="1">Belongs to the GST superfamily.</text>
</comment>
<sequence length="205" mass="23504">MKLYYAETANCYKTCAVAQYLKSPVEFVRVNLGELEHKQPEFLAKNPNGKVPVLDTGNGYLWESVAIMCHLAREAKSDLWPNDERQVEVLRWISWDFDCFLPGAGVYYYENIIKPQFNIGKPNPDALAEAEPQFKQHAELLNTHLAGKDFVVGNSLSLADFSLAVMLPYSEQAKIPIDDFPEIQRWHNNLMQLPAWRSPFPTRDK</sequence>
<dbReference type="InterPro" id="IPR036249">
    <property type="entry name" value="Thioredoxin-like_sf"/>
</dbReference>
<dbReference type="Pfam" id="PF02798">
    <property type="entry name" value="GST_N"/>
    <property type="match status" value="1"/>
</dbReference>
<dbReference type="OrthoDB" id="5740960at2"/>
<feature type="domain" description="GST C-terminal" evidence="3">
    <location>
        <begin position="82"/>
        <end position="205"/>
    </location>
</feature>
<dbReference type="RefSeq" id="WP_012800810.1">
    <property type="nucleotide sequence ID" value="NC_013166.1"/>
</dbReference>
<dbReference type="InterPro" id="IPR004046">
    <property type="entry name" value="GST_C"/>
</dbReference>
<dbReference type="InterPro" id="IPR004045">
    <property type="entry name" value="Glutathione_S-Trfase_N"/>
</dbReference>
<dbReference type="CDD" id="cd00299">
    <property type="entry name" value="GST_C_family"/>
    <property type="match status" value="1"/>
</dbReference>
<dbReference type="InParanoid" id="C7RAK4"/>
<name>C7RAK4_KANKD</name>
<feature type="domain" description="GST N-terminal" evidence="2">
    <location>
        <begin position="1"/>
        <end position="79"/>
    </location>
</feature>
<evidence type="ECO:0000256" key="1">
    <source>
        <dbReference type="RuleBase" id="RU003494"/>
    </source>
</evidence>
<dbReference type="KEGG" id="kko:Kkor_0876"/>
<dbReference type="InterPro" id="IPR040079">
    <property type="entry name" value="Glutathione_S-Trfase"/>
</dbReference>
<dbReference type="InterPro" id="IPR010987">
    <property type="entry name" value="Glutathione-S-Trfase_C-like"/>
</dbReference>
<dbReference type="Pfam" id="PF00043">
    <property type="entry name" value="GST_C"/>
    <property type="match status" value="1"/>
</dbReference>
<proteinExistence type="inferred from homology"/>
<evidence type="ECO:0000259" key="3">
    <source>
        <dbReference type="PROSITE" id="PS50405"/>
    </source>
</evidence>
<dbReference type="SFLD" id="SFLDS00019">
    <property type="entry name" value="Glutathione_Transferase_(cytos"/>
    <property type="match status" value="1"/>
</dbReference>
<evidence type="ECO:0000259" key="2">
    <source>
        <dbReference type="PROSITE" id="PS50404"/>
    </source>
</evidence>
<dbReference type="HOGENOM" id="CLU_011226_6_0_6"/>
<protein>
    <submittedName>
        <fullName evidence="4">Glutathione S-transferase domain protein</fullName>
    </submittedName>
</protein>
<dbReference type="Proteomes" id="UP000001231">
    <property type="component" value="Chromosome"/>
</dbReference>
<dbReference type="SUPFAM" id="SSF47616">
    <property type="entry name" value="GST C-terminal domain-like"/>
    <property type="match status" value="1"/>
</dbReference>
<dbReference type="PROSITE" id="PS50405">
    <property type="entry name" value="GST_CTER"/>
    <property type="match status" value="1"/>
</dbReference>
<organism evidence="4 5">
    <name type="scientific">Kangiella koreensis (strain DSM 16069 / JCM 12317 / KCTC 12182 / SW-125)</name>
    <dbReference type="NCBI Taxonomy" id="523791"/>
    <lineage>
        <taxon>Bacteria</taxon>
        <taxon>Pseudomonadati</taxon>
        <taxon>Pseudomonadota</taxon>
        <taxon>Gammaproteobacteria</taxon>
        <taxon>Kangiellales</taxon>
        <taxon>Kangiellaceae</taxon>
        <taxon>Kangiella</taxon>
    </lineage>
</organism>
<dbReference type="SFLD" id="SFLDG00358">
    <property type="entry name" value="Main_(cytGST)"/>
    <property type="match status" value="1"/>
</dbReference>
<dbReference type="InterPro" id="IPR036282">
    <property type="entry name" value="Glutathione-S-Trfase_C_sf"/>
</dbReference>
<dbReference type="STRING" id="523791.Kkor_0876"/>
<dbReference type="PANTHER" id="PTHR44051">
    <property type="entry name" value="GLUTATHIONE S-TRANSFERASE-RELATED"/>
    <property type="match status" value="1"/>
</dbReference>
<keyword evidence="5" id="KW-1185">Reference proteome</keyword>
<accession>C7RAK4</accession>
<dbReference type="EMBL" id="CP001707">
    <property type="protein sequence ID" value="ACV26296.1"/>
    <property type="molecule type" value="Genomic_DNA"/>
</dbReference>
<evidence type="ECO:0000313" key="4">
    <source>
        <dbReference type="EMBL" id="ACV26296.1"/>
    </source>
</evidence>
<keyword evidence="4" id="KW-0808">Transferase</keyword>
<gene>
    <name evidence="4" type="ordered locus">Kkor_0876</name>
</gene>
<dbReference type="Gene3D" id="1.20.1050.10">
    <property type="match status" value="1"/>
</dbReference>
<dbReference type="GO" id="GO:0016740">
    <property type="term" value="F:transferase activity"/>
    <property type="evidence" value="ECO:0007669"/>
    <property type="project" value="UniProtKB-KW"/>
</dbReference>
<dbReference type="AlphaFoldDB" id="C7RAK4"/>